<keyword evidence="7" id="KW-0809">Transit peptide</keyword>
<feature type="domain" description="Ribosomal RNA methyltransferase FtsJ" evidence="11">
    <location>
        <begin position="56"/>
        <end position="240"/>
    </location>
</feature>
<evidence type="ECO:0000256" key="3">
    <source>
        <dbReference type="ARBA" id="ARBA00022552"/>
    </source>
</evidence>
<dbReference type="GO" id="GO:0008650">
    <property type="term" value="F:rRNA (uridine-2'-O-)-methyltransferase activity"/>
    <property type="evidence" value="ECO:0007669"/>
    <property type="project" value="TreeGrafter"/>
</dbReference>
<keyword evidence="8" id="KW-0496">Mitochondrion</keyword>
<dbReference type="FunFam" id="3.40.50.150:FF:000129">
    <property type="entry name" value="Mitochondrial rRNA methyltransferase 2"/>
    <property type="match status" value="1"/>
</dbReference>
<dbReference type="InterPro" id="IPR029063">
    <property type="entry name" value="SAM-dependent_MTases_sf"/>
</dbReference>
<evidence type="ECO:0000313" key="13">
    <source>
        <dbReference type="Proteomes" id="UP000036403"/>
    </source>
</evidence>
<evidence type="ECO:0000256" key="8">
    <source>
        <dbReference type="ARBA" id="ARBA00023128"/>
    </source>
</evidence>
<dbReference type="Proteomes" id="UP000036403">
    <property type="component" value="Unassembled WGS sequence"/>
</dbReference>
<proteinExistence type="inferred from homology"/>
<name>A0A0J7KZ80_LASNI</name>
<comment type="similarity">
    <text evidence="2">Belongs to the class I-like SAM-binding methyltransferase superfamily. RNA methyltransferase RlmE family.</text>
</comment>
<evidence type="ECO:0000256" key="2">
    <source>
        <dbReference type="ARBA" id="ARBA00009258"/>
    </source>
</evidence>
<dbReference type="PANTHER" id="PTHR10920:SF18">
    <property type="entry name" value="RRNA METHYLTRANSFERASE 2, MITOCHONDRIAL"/>
    <property type="match status" value="1"/>
</dbReference>
<keyword evidence="4 12" id="KW-0489">Methyltransferase</keyword>
<dbReference type="SUPFAM" id="SSF53335">
    <property type="entry name" value="S-adenosyl-L-methionine-dependent methyltransferases"/>
    <property type="match status" value="1"/>
</dbReference>
<sequence>MNCFYKSVSQTRSVYTNCALLKETPRNLKGKKHSSQLWLTRQIRDPYVEKAKQENYRCRSAFKLLQINEKFKILSPGLTVIDCGAAPGSWTQVATNLTNAHAKNQGPIGEVYAIDKLPFYPVEGATVLGNMDFTIAKTQETLHQLLQGNKADVILSDMAPNASGIREIDHDNIVLLAYAALKFALQTTKVHGTLVIKIWDGGKSQQFEENLLKFYDNVKVVKPDATRDESSEKFFLAREFKGLKTS</sequence>
<protein>
    <recommendedName>
        <fullName evidence="9">rRNA methyltransferase 2, mitochondrial</fullName>
    </recommendedName>
</protein>
<evidence type="ECO:0000256" key="6">
    <source>
        <dbReference type="ARBA" id="ARBA00022691"/>
    </source>
</evidence>
<evidence type="ECO:0000256" key="9">
    <source>
        <dbReference type="ARBA" id="ARBA00041184"/>
    </source>
</evidence>
<gene>
    <name evidence="12" type="ORF">RF55_4177</name>
</gene>
<feature type="active site" description="Proton acceptor" evidence="10">
    <location>
        <position position="197"/>
    </location>
</feature>
<dbReference type="GO" id="GO:1902775">
    <property type="term" value="P:mitochondrial large ribosomal subunit assembly"/>
    <property type="evidence" value="ECO:0007669"/>
    <property type="project" value="UniProtKB-ARBA"/>
</dbReference>
<keyword evidence="3" id="KW-0698">rRNA processing</keyword>
<dbReference type="GO" id="GO:0005759">
    <property type="term" value="C:mitochondrial matrix"/>
    <property type="evidence" value="ECO:0007669"/>
    <property type="project" value="UniProtKB-ARBA"/>
</dbReference>
<dbReference type="InterPro" id="IPR015507">
    <property type="entry name" value="rRNA-MeTfrase_E"/>
</dbReference>
<dbReference type="AlphaFoldDB" id="A0A0J7KZ80"/>
<evidence type="ECO:0000256" key="5">
    <source>
        <dbReference type="ARBA" id="ARBA00022679"/>
    </source>
</evidence>
<keyword evidence="6 10" id="KW-0949">S-adenosyl-L-methionine</keyword>
<keyword evidence="5 12" id="KW-0808">Transferase</keyword>
<accession>A0A0J7KZ80</accession>
<evidence type="ECO:0000256" key="7">
    <source>
        <dbReference type="ARBA" id="ARBA00022946"/>
    </source>
</evidence>
<comment type="subcellular location">
    <subcellularLocation>
        <location evidence="1">Mitochondrion</location>
    </subcellularLocation>
</comment>
<dbReference type="Pfam" id="PF01728">
    <property type="entry name" value="FtsJ"/>
    <property type="match status" value="1"/>
</dbReference>
<evidence type="ECO:0000256" key="4">
    <source>
        <dbReference type="ARBA" id="ARBA00022603"/>
    </source>
</evidence>
<dbReference type="OrthoDB" id="20105at2759"/>
<dbReference type="PIRSF" id="PIRSF005461">
    <property type="entry name" value="23S_rRNA_mtase"/>
    <property type="match status" value="1"/>
</dbReference>
<dbReference type="Gene3D" id="3.40.50.150">
    <property type="entry name" value="Vaccinia Virus protein VP39"/>
    <property type="match status" value="1"/>
</dbReference>
<comment type="caution">
    <text evidence="12">The sequence shown here is derived from an EMBL/GenBank/DDBJ whole genome shotgun (WGS) entry which is preliminary data.</text>
</comment>
<dbReference type="STRING" id="67767.A0A0J7KZ80"/>
<reference evidence="12 13" key="1">
    <citation type="submission" date="2015-04" db="EMBL/GenBank/DDBJ databases">
        <title>Lasius niger genome sequencing.</title>
        <authorList>
            <person name="Konorov E.A."/>
            <person name="Nikitin M.A."/>
            <person name="Kirill M.V."/>
            <person name="Chang P."/>
        </authorList>
    </citation>
    <scope>NUCLEOTIDE SEQUENCE [LARGE SCALE GENOMIC DNA]</scope>
    <source>
        <tissue evidence="12">Whole</tissue>
    </source>
</reference>
<dbReference type="InterPro" id="IPR050082">
    <property type="entry name" value="RNA_methyltr_RlmE"/>
</dbReference>
<dbReference type="PANTHER" id="PTHR10920">
    <property type="entry name" value="RIBOSOMAL RNA METHYLTRANSFERASE"/>
    <property type="match status" value="1"/>
</dbReference>
<keyword evidence="13" id="KW-1185">Reference proteome</keyword>
<evidence type="ECO:0000313" key="12">
    <source>
        <dbReference type="EMBL" id="KMQ95598.1"/>
    </source>
</evidence>
<dbReference type="PaxDb" id="67767-A0A0J7KZ80"/>
<dbReference type="EMBL" id="LBMM01001891">
    <property type="protein sequence ID" value="KMQ95598.1"/>
    <property type="molecule type" value="Genomic_DNA"/>
</dbReference>
<dbReference type="InterPro" id="IPR002877">
    <property type="entry name" value="RNA_MeTrfase_FtsJ_dom"/>
</dbReference>
<dbReference type="HAMAP" id="MF_01547">
    <property type="entry name" value="RNA_methyltr_E"/>
    <property type="match status" value="1"/>
</dbReference>
<evidence type="ECO:0000256" key="1">
    <source>
        <dbReference type="ARBA" id="ARBA00004173"/>
    </source>
</evidence>
<evidence type="ECO:0000259" key="11">
    <source>
        <dbReference type="Pfam" id="PF01728"/>
    </source>
</evidence>
<evidence type="ECO:0000256" key="10">
    <source>
        <dbReference type="PIRSR" id="PIRSR005461-1"/>
    </source>
</evidence>
<organism evidence="12 13">
    <name type="scientific">Lasius niger</name>
    <name type="common">Black garden ant</name>
    <dbReference type="NCBI Taxonomy" id="67767"/>
    <lineage>
        <taxon>Eukaryota</taxon>
        <taxon>Metazoa</taxon>
        <taxon>Ecdysozoa</taxon>
        <taxon>Arthropoda</taxon>
        <taxon>Hexapoda</taxon>
        <taxon>Insecta</taxon>
        <taxon>Pterygota</taxon>
        <taxon>Neoptera</taxon>
        <taxon>Endopterygota</taxon>
        <taxon>Hymenoptera</taxon>
        <taxon>Apocrita</taxon>
        <taxon>Aculeata</taxon>
        <taxon>Formicoidea</taxon>
        <taxon>Formicidae</taxon>
        <taxon>Formicinae</taxon>
        <taxon>Lasius</taxon>
        <taxon>Lasius</taxon>
    </lineage>
</organism>